<name>A0ABR2YD41_9CHLO</name>
<gene>
    <name evidence="1" type="ORF">WJX75_006575</name>
</gene>
<comment type="caution">
    <text evidence="1">The sequence shown here is derived from an EMBL/GenBank/DDBJ whole genome shotgun (WGS) entry which is preliminary data.</text>
</comment>
<protein>
    <submittedName>
        <fullName evidence="1">Uncharacterized protein</fullName>
    </submittedName>
</protein>
<keyword evidence="2" id="KW-1185">Reference proteome</keyword>
<accession>A0ABR2YD41</accession>
<dbReference type="Proteomes" id="UP001491310">
    <property type="component" value="Unassembled WGS sequence"/>
</dbReference>
<evidence type="ECO:0000313" key="2">
    <source>
        <dbReference type="Proteomes" id="UP001491310"/>
    </source>
</evidence>
<proteinExistence type="predicted"/>
<reference evidence="1 2" key="1">
    <citation type="journal article" date="2024" name="Nat. Commun.">
        <title>Phylogenomics reveals the evolutionary origins of lichenization in chlorophyte algae.</title>
        <authorList>
            <person name="Puginier C."/>
            <person name="Libourel C."/>
            <person name="Otte J."/>
            <person name="Skaloud P."/>
            <person name="Haon M."/>
            <person name="Grisel S."/>
            <person name="Petersen M."/>
            <person name="Berrin J.G."/>
            <person name="Delaux P.M."/>
            <person name="Dal Grande F."/>
            <person name="Keller J."/>
        </authorList>
    </citation>
    <scope>NUCLEOTIDE SEQUENCE [LARGE SCALE GENOMIC DNA]</scope>
    <source>
        <strain evidence="1 2">SAG 216-7</strain>
    </source>
</reference>
<organism evidence="1 2">
    <name type="scientific">Coccomyxa subellipsoidea</name>
    <dbReference type="NCBI Taxonomy" id="248742"/>
    <lineage>
        <taxon>Eukaryota</taxon>
        <taxon>Viridiplantae</taxon>
        <taxon>Chlorophyta</taxon>
        <taxon>core chlorophytes</taxon>
        <taxon>Trebouxiophyceae</taxon>
        <taxon>Trebouxiophyceae incertae sedis</taxon>
        <taxon>Coccomyxaceae</taxon>
        <taxon>Coccomyxa</taxon>
    </lineage>
</organism>
<evidence type="ECO:0000313" key="1">
    <source>
        <dbReference type="EMBL" id="KAK9902804.1"/>
    </source>
</evidence>
<sequence length="117" mass="12293">MQSVCNEMPSTATLCSCFSRLTSQLAKSSLDDLGGSENQLDPASALLYEAFADIADCFTAQVELQTNSADVIASLAGDTLAPVFGYHKNYKFAAVVAGCVGTFGGDRTSGLIDFFTE</sequence>
<dbReference type="EMBL" id="JALJOT010000015">
    <property type="protein sequence ID" value="KAK9902804.1"/>
    <property type="molecule type" value="Genomic_DNA"/>
</dbReference>